<dbReference type="Pfam" id="PF03717">
    <property type="entry name" value="PBP_dimer"/>
    <property type="match status" value="1"/>
</dbReference>
<dbReference type="FunFam" id="3.40.710.10:FF:000026">
    <property type="entry name" value="Penicillin-binding protein 1"/>
    <property type="match status" value="1"/>
</dbReference>
<dbReference type="SMART" id="SM00740">
    <property type="entry name" value="PASTA"/>
    <property type="match status" value="2"/>
</dbReference>
<evidence type="ECO:0000256" key="1">
    <source>
        <dbReference type="ARBA" id="ARBA00004370"/>
    </source>
</evidence>
<dbReference type="PATRIC" id="fig|294699.3.peg.1436"/>
<dbReference type="InterPro" id="IPR050515">
    <property type="entry name" value="Beta-lactam/transpept"/>
</dbReference>
<feature type="region of interest" description="Disordered" evidence="4">
    <location>
        <begin position="720"/>
        <end position="740"/>
    </location>
</feature>
<keyword evidence="3 5" id="KW-0472">Membrane</keyword>
<dbReference type="CDD" id="cd06575">
    <property type="entry name" value="PASTA_Pbp2x-like_2"/>
    <property type="match status" value="1"/>
</dbReference>
<dbReference type="RefSeq" id="WP_066323574.1">
    <property type="nucleotide sequence ID" value="NZ_CP015438.1"/>
</dbReference>
<dbReference type="Gene3D" id="3.90.1310.10">
    <property type="entry name" value="Penicillin-binding protein 2a (Domain 2)"/>
    <property type="match status" value="1"/>
</dbReference>
<evidence type="ECO:0000256" key="2">
    <source>
        <dbReference type="ARBA" id="ARBA00007171"/>
    </source>
</evidence>
<dbReference type="OrthoDB" id="9804124at2"/>
<dbReference type="InterPro" id="IPR005543">
    <property type="entry name" value="PASTA_dom"/>
</dbReference>
<evidence type="ECO:0000256" key="5">
    <source>
        <dbReference type="SAM" id="Phobius"/>
    </source>
</evidence>
<comment type="subcellular location">
    <subcellularLocation>
        <location evidence="1">Membrane</location>
    </subcellularLocation>
</comment>
<keyword evidence="5" id="KW-0812">Transmembrane</keyword>
<dbReference type="SUPFAM" id="SSF56519">
    <property type="entry name" value="Penicillin binding protein dimerisation domain"/>
    <property type="match status" value="1"/>
</dbReference>
<name>A0A160F1E0_9BACL</name>
<feature type="domain" description="PASTA" evidence="6">
    <location>
        <begin position="656"/>
        <end position="715"/>
    </location>
</feature>
<dbReference type="CDD" id="cd06576">
    <property type="entry name" value="PASTA_Pbp2x-like_1"/>
    <property type="match status" value="1"/>
</dbReference>
<dbReference type="InterPro" id="IPR036138">
    <property type="entry name" value="PBP_dimer_sf"/>
</dbReference>
<dbReference type="InterPro" id="IPR001460">
    <property type="entry name" value="PCN-bd_Tpept"/>
</dbReference>
<evidence type="ECO:0000256" key="3">
    <source>
        <dbReference type="ARBA" id="ARBA00023136"/>
    </source>
</evidence>
<evidence type="ECO:0000313" key="8">
    <source>
        <dbReference type="Proteomes" id="UP000076865"/>
    </source>
</evidence>
<reference evidence="7 8" key="1">
    <citation type="journal article" date="2006" name="Syst. Appl. Microbiol.">
        <title>Anoxybacillus amylolyticus sp. nov., a thermophilic amylase producing bacterium isolated from Mount Rittmann (Antarctica).</title>
        <authorList>
            <person name="Poli A."/>
            <person name="Esposito E."/>
            <person name="Lama L."/>
            <person name="Orlando P."/>
            <person name="Nicolaus G."/>
            <person name="de Appolonia F."/>
            <person name="Gambacorta A."/>
            <person name="Nicolaus B."/>
        </authorList>
    </citation>
    <scope>NUCLEOTIDE SEQUENCE [LARGE SCALE GENOMIC DNA]</scope>
    <source>
        <strain evidence="7 8">DSM 15939</strain>
    </source>
</reference>
<dbReference type="GO" id="GO:0008658">
    <property type="term" value="F:penicillin binding"/>
    <property type="evidence" value="ECO:0007669"/>
    <property type="project" value="InterPro"/>
</dbReference>
<dbReference type="GO" id="GO:0005886">
    <property type="term" value="C:plasma membrane"/>
    <property type="evidence" value="ECO:0007669"/>
    <property type="project" value="TreeGrafter"/>
</dbReference>
<dbReference type="GO" id="GO:0071555">
    <property type="term" value="P:cell wall organization"/>
    <property type="evidence" value="ECO:0007669"/>
    <property type="project" value="TreeGrafter"/>
</dbReference>
<dbReference type="InterPro" id="IPR005311">
    <property type="entry name" value="PBP_dimer"/>
</dbReference>
<keyword evidence="5" id="KW-1133">Transmembrane helix</keyword>
<evidence type="ECO:0000313" key="7">
    <source>
        <dbReference type="EMBL" id="ANB59949.1"/>
    </source>
</evidence>
<dbReference type="Pfam" id="PF00905">
    <property type="entry name" value="Transpeptidase"/>
    <property type="match status" value="1"/>
</dbReference>
<accession>A0A160F1E0</accession>
<dbReference type="SUPFAM" id="SSF54184">
    <property type="entry name" value="Penicillin-binding protein 2x (pbp-2x), c-terminal domain"/>
    <property type="match status" value="2"/>
</dbReference>
<feature type="transmembrane region" description="Helical" evidence="5">
    <location>
        <begin position="12"/>
        <end position="32"/>
    </location>
</feature>
<dbReference type="UniPathway" id="UPA00219"/>
<dbReference type="PROSITE" id="PS51178">
    <property type="entry name" value="PASTA"/>
    <property type="match status" value="1"/>
</dbReference>
<evidence type="ECO:0000256" key="4">
    <source>
        <dbReference type="SAM" id="MobiDB-lite"/>
    </source>
</evidence>
<dbReference type="InterPro" id="IPR012338">
    <property type="entry name" value="Beta-lactam/transpept-like"/>
</dbReference>
<dbReference type="KEGG" id="aamy:GFC30_1415"/>
<dbReference type="Pfam" id="PF03793">
    <property type="entry name" value="PASTA"/>
    <property type="match status" value="2"/>
</dbReference>
<dbReference type="Gene3D" id="3.40.710.10">
    <property type="entry name" value="DD-peptidase/beta-lactamase superfamily"/>
    <property type="match status" value="1"/>
</dbReference>
<sequence length="740" mass="82262">MNEKKHKNTHKGAVILFWIFGLLFFVLMFRFAQIQATGKADGKVLAIEAERQYEKKQTLAAKRGAIFDRSGEVLAEDTPSYTLMAVLDPKMTIDPNDPKHVVDPEKTAEKLAPLLHMDVHEVERILTKKAKQVEFGLNGRGISYELKQKIEALKLPGIGFIRDTKRFYPNGTFASYVIGYAQKQEVSSDKAKTIGMMGIEKSLDRYLQEKNGYVVFERDKDGFRLPDTKEKIVPPDNGDEVYLTIDQKIQTFLEDAMNQVEKQYKPKKIIAIVTNPKTGEILAMGTRPSFDPNKRNITNYLNDAISYPYEPGSTMKMFTLAAAINEGVYNGNELYRSGSYRVGANVIRDHNKVGWGTITFNEGVQRSSNVAFAKLVKEKLGEDRFLQYLYRFHFNVKTGIDLPGEALGNILYRYPIEKLTTAFGQGTSVTPIQQIQAATAIANGGKMMKPYVVDRIVDPDTNKVIVQHHPEVVGEPITKETAQKVLDILETVVTSEKGTGRPYQIEGYRVAGKTGTAQIPSPKGGYLTGYENYIFSFLGMAPKENPQLLMYVAVQQPKLSPTETGSAPVSLIFNTVMKNSLQYLNIRPSVEKQEKSLDNKGIELPTYVGQTVDAAGKDAKARGLLPVVIGNGTKVEAQLPVAGEKVIGGERILLQTNGTVGMPDLRGWSLRDALKACELLGLKPSIKGSGYVVAQSIRPRSSVREGDYVILELAEPSKWQEEITQEQTSQTNKEEKSPVD</sequence>
<dbReference type="SUPFAM" id="SSF56601">
    <property type="entry name" value="beta-lactamase/transpeptidase-like"/>
    <property type="match status" value="1"/>
</dbReference>
<gene>
    <name evidence="7" type="ORF">GFC30_1415</name>
</gene>
<organism evidence="7 8">
    <name type="scientific">Anoxybacteroides amylolyticum</name>
    <dbReference type="NCBI Taxonomy" id="294699"/>
    <lineage>
        <taxon>Bacteria</taxon>
        <taxon>Bacillati</taxon>
        <taxon>Bacillota</taxon>
        <taxon>Bacilli</taxon>
        <taxon>Bacillales</taxon>
        <taxon>Anoxybacillaceae</taxon>
        <taxon>Anoxybacteroides</taxon>
    </lineage>
</organism>
<dbReference type="AlphaFoldDB" id="A0A160F1E0"/>
<keyword evidence="8" id="KW-1185">Reference proteome</keyword>
<proteinExistence type="inferred from homology"/>
<dbReference type="Gene3D" id="2.20.70.70">
    <property type="match status" value="1"/>
</dbReference>
<dbReference type="EMBL" id="CP015438">
    <property type="protein sequence ID" value="ANB59949.1"/>
    <property type="molecule type" value="Genomic_DNA"/>
</dbReference>
<dbReference type="PANTHER" id="PTHR30627">
    <property type="entry name" value="PEPTIDOGLYCAN D,D-TRANSPEPTIDASE"/>
    <property type="match status" value="1"/>
</dbReference>
<dbReference type="Proteomes" id="UP000076865">
    <property type="component" value="Chromosome"/>
</dbReference>
<dbReference type="GO" id="GO:0009252">
    <property type="term" value="P:peptidoglycan biosynthetic process"/>
    <property type="evidence" value="ECO:0007669"/>
    <property type="project" value="UniProtKB-UniPathway"/>
</dbReference>
<dbReference type="PANTHER" id="PTHR30627:SF26">
    <property type="entry name" value="PENICILLIN-BINDING PROTEIN 2B"/>
    <property type="match status" value="1"/>
</dbReference>
<dbReference type="Gene3D" id="3.30.70.2110">
    <property type="match status" value="1"/>
</dbReference>
<evidence type="ECO:0000259" key="6">
    <source>
        <dbReference type="PROSITE" id="PS51178"/>
    </source>
</evidence>
<comment type="similarity">
    <text evidence="2">Belongs to the transpeptidase family.</text>
</comment>
<protein>
    <submittedName>
        <fullName evidence="7">PASTA domain protein</fullName>
    </submittedName>
</protein>